<dbReference type="RefSeq" id="WP_105331547.1">
    <property type="nucleotide sequence ID" value="NZ_PUHY01000012.1"/>
</dbReference>
<proteinExistence type="predicted"/>
<gene>
    <name evidence="2" type="ORF">C5Y83_20190</name>
</gene>
<keyword evidence="1" id="KW-0812">Transmembrane</keyword>
<dbReference type="AlphaFoldDB" id="A0A2S8FK47"/>
<sequence length="220" mass="25714">MMGSERAKAKWRLQYPLWVVLFAVPAVIACVIGYWSARSRMYTEREQLLAQALQLHNEARIYEQQATQIRLAHEWNETRYQHWQSPESVVRFIRSSSKLADFSNDVPRKSFDLSDLIFFFAQASDQDLRTLMDKLEAMDVEHWPQTRARRLEVLGMMPEQIPNRLSLVEQSARRLIEQDRSHLYPAVASQALIAWEAFEKAAPETTARSQSENVYQELGR</sequence>
<comment type="caution">
    <text evidence="2">The sequence shown here is derived from an EMBL/GenBank/DDBJ whole genome shotgun (WGS) entry which is preliminary data.</text>
</comment>
<accession>A0A2S8FK47</accession>
<reference evidence="2 3" key="1">
    <citation type="submission" date="2018-02" db="EMBL/GenBank/DDBJ databases">
        <title>Comparative genomes isolates from brazilian mangrove.</title>
        <authorList>
            <person name="Araujo J.E."/>
            <person name="Taketani R.G."/>
            <person name="Silva M.C.P."/>
            <person name="Loureco M.V."/>
            <person name="Andreote F.D."/>
        </authorList>
    </citation>
    <scope>NUCLEOTIDE SEQUENCE [LARGE SCALE GENOMIC DNA]</scope>
    <source>
        <strain evidence="2 3">Hex-1 MGV</strain>
    </source>
</reference>
<name>A0A2S8FK47_9BACT</name>
<dbReference type="Proteomes" id="UP000238322">
    <property type="component" value="Unassembled WGS sequence"/>
</dbReference>
<evidence type="ECO:0000313" key="2">
    <source>
        <dbReference type="EMBL" id="PQO32536.1"/>
    </source>
</evidence>
<dbReference type="EMBL" id="PUHY01000012">
    <property type="protein sequence ID" value="PQO32536.1"/>
    <property type="molecule type" value="Genomic_DNA"/>
</dbReference>
<organism evidence="2 3">
    <name type="scientific">Blastopirellula marina</name>
    <dbReference type="NCBI Taxonomy" id="124"/>
    <lineage>
        <taxon>Bacteria</taxon>
        <taxon>Pseudomonadati</taxon>
        <taxon>Planctomycetota</taxon>
        <taxon>Planctomycetia</taxon>
        <taxon>Pirellulales</taxon>
        <taxon>Pirellulaceae</taxon>
        <taxon>Blastopirellula</taxon>
    </lineage>
</organism>
<evidence type="ECO:0000256" key="1">
    <source>
        <dbReference type="SAM" id="Phobius"/>
    </source>
</evidence>
<dbReference type="PROSITE" id="PS51257">
    <property type="entry name" value="PROKAR_LIPOPROTEIN"/>
    <property type="match status" value="1"/>
</dbReference>
<keyword evidence="1" id="KW-1133">Transmembrane helix</keyword>
<protein>
    <submittedName>
        <fullName evidence="2">Uncharacterized protein</fullName>
    </submittedName>
</protein>
<keyword evidence="1" id="KW-0472">Membrane</keyword>
<evidence type="ECO:0000313" key="3">
    <source>
        <dbReference type="Proteomes" id="UP000238322"/>
    </source>
</evidence>
<feature type="transmembrane region" description="Helical" evidence="1">
    <location>
        <begin position="15"/>
        <end position="35"/>
    </location>
</feature>